<dbReference type="GO" id="GO:0030014">
    <property type="term" value="C:CCR4-NOT complex"/>
    <property type="evidence" value="ECO:0007669"/>
    <property type="project" value="InterPro"/>
</dbReference>
<sequence length="373" mass="41566">MALDLSDVSGPVGLGGALRSVQGGSGCWVGRNHWWLVRYRRGDACGHRRTFLKGVGYTPSPLPCAYQGNPRTCTCNNGGTVAFLLEGVAWYATLQSARNTVEPLRRMREMFPDLAPLLWYSFGTVAALVQFLTGLLGYLKHKQEVLRIYPALSTPTLTSAASTRVCNVLALFQCIASRPETRSPFIEANIPLYLYPFLRTVDKAQPFEQLRLATLGVIGALVKDENTEATEYVLQCETIPLCLNIMEMGNEPSKTVSTFILLKVLLSEVGLKQCCDTRGPFYAIAFALQKRVDSPDERPSARLLKCIIRCYLRLFDHRRGVRCLKQVFPACYEMGHAMATSWAFSTRMSAETVGCLSPLQRQHHRAMNRTTAL</sequence>
<proteinExistence type="inferred from homology"/>
<dbReference type="SUPFAM" id="SSF48371">
    <property type="entry name" value="ARM repeat"/>
    <property type="match status" value="1"/>
</dbReference>
<name>M8BIP3_AEGTA</name>
<organism evidence="2">
    <name type="scientific">Aegilops tauschii</name>
    <name type="common">Tausch's goatgrass</name>
    <name type="synonym">Aegilops squarrosa</name>
    <dbReference type="NCBI Taxonomy" id="37682"/>
    <lineage>
        <taxon>Eukaryota</taxon>
        <taxon>Viridiplantae</taxon>
        <taxon>Streptophyta</taxon>
        <taxon>Embryophyta</taxon>
        <taxon>Tracheophyta</taxon>
        <taxon>Spermatophyta</taxon>
        <taxon>Magnoliopsida</taxon>
        <taxon>Liliopsida</taxon>
        <taxon>Poales</taxon>
        <taxon>Poaceae</taxon>
        <taxon>BOP clade</taxon>
        <taxon>Pooideae</taxon>
        <taxon>Triticodae</taxon>
        <taxon>Triticeae</taxon>
        <taxon>Triticinae</taxon>
        <taxon>Aegilops</taxon>
    </lineage>
</organism>
<evidence type="ECO:0008006" key="3">
    <source>
        <dbReference type="Google" id="ProtNLM"/>
    </source>
</evidence>
<accession>M8BIP3</accession>
<protein>
    <recommendedName>
        <fullName evidence="3">Cell differentiation protein rcd1</fullName>
    </recommendedName>
</protein>
<dbReference type="Gene3D" id="1.25.10.10">
    <property type="entry name" value="Leucine-rich Repeat Variant"/>
    <property type="match status" value="1"/>
</dbReference>
<dbReference type="InterPro" id="IPR016024">
    <property type="entry name" value="ARM-type_fold"/>
</dbReference>
<comment type="similarity">
    <text evidence="1">Belongs to the CNOT9 family.</text>
</comment>
<evidence type="ECO:0000256" key="1">
    <source>
        <dbReference type="ARBA" id="ARBA00006385"/>
    </source>
</evidence>
<dbReference type="ExpressionAtlas" id="M8BIP3">
    <property type="expression patterns" value="baseline"/>
</dbReference>
<dbReference type="InterPro" id="IPR007216">
    <property type="entry name" value="CNOT9"/>
</dbReference>
<dbReference type="AlphaFoldDB" id="M8BIP3"/>
<dbReference type="GO" id="GO:0006402">
    <property type="term" value="P:mRNA catabolic process"/>
    <property type="evidence" value="ECO:0007669"/>
    <property type="project" value="InterPro"/>
</dbReference>
<evidence type="ECO:0000313" key="2">
    <source>
        <dbReference type="EnsemblPlants" id="EMT06623"/>
    </source>
</evidence>
<dbReference type="InterPro" id="IPR011989">
    <property type="entry name" value="ARM-like"/>
</dbReference>
<dbReference type="EnsemblPlants" id="EMT06623">
    <property type="protein sequence ID" value="EMT06623"/>
    <property type="gene ID" value="F775_25183"/>
</dbReference>
<dbReference type="PANTHER" id="PTHR12262">
    <property type="entry name" value="CCR4-NOT TRANSCRIPTION COMPLEX SUBUNIT 9"/>
    <property type="match status" value="1"/>
</dbReference>
<reference evidence="2" key="1">
    <citation type="submission" date="2015-06" db="UniProtKB">
        <authorList>
            <consortium name="EnsemblPlants"/>
        </authorList>
    </citation>
    <scope>IDENTIFICATION</scope>
</reference>
<dbReference type="Pfam" id="PF04078">
    <property type="entry name" value="Rcd1"/>
    <property type="match status" value="1"/>
</dbReference>